<evidence type="ECO:0000313" key="3">
    <source>
        <dbReference type="Proteomes" id="UP001500542"/>
    </source>
</evidence>
<dbReference type="Pfam" id="PF08570">
    <property type="entry name" value="DUF1761"/>
    <property type="match status" value="1"/>
</dbReference>
<feature type="transmembrane region" description="Helical" evidence="1">
    <location>
        <begin position="77"/>
        <end position="98"/>
    </location>
</feature>
<name>A0ABN1RCF5_9ACTN</name>
<dbReference type="RefSeq" id="WP_343978015.1">
    <property type="nucleotide sequence ID" value="NZ_BAAAHK010000017.1"/>
</dbReference>
<protein>
    <recommendedName>
        <fullName evidence="4">DUF1761 domain-containing protein</fullName>
    </recommendedName>
</protein>
<evidence type="ECO:0008006" key="4">
    <source>
        <dbReference type="Google" id="ProtNLM"/>
    </source>
</evidence>
<keyword evidence="1" id="KW-1133">Transmembrane helix</keyword>
<feature type="transmembrane region" description="Helical" evidence="1">
    <location>
        <begin position="110"/>
        <end position="127"/>
    </location>
</feature>
<dbReference type="Proteomes" id="UP001500542">
    <property type="component" value="Unassembled WGS sequence"/>
</dbReference>
<keyword evidence="3" id="KW-1185">Reference proteome</keyword>
<organism evidence="2 3">
    <name type="scientific">Kribbella koreensis</name>
    <dbReference type="NCBI Taxonomy" id="57909"/>
    <lineage>
        <taxon>Bacteria</taxon>
        <taxon>Bacillati</taxon>
        <taxon>Actinomycetota</taxon>
        <taxon>Actinomycetes</taxon>
        <taxon>Propionibacteriales</taxon>
        <taxon>Kribbellaceae</taxon>
        <taxon>Kribbella</taxon>
    </lineage>
</organism>
<keyword evidence="1" id="KW-0812">Transmembrane</keyword>
<feature type="transmembrane region" description="Helical" evidence="1">
    <location>
        <begin position="50"/>
        <end position="70"/>
    </location>
</feature>
<evidence type="ECO:0000313" key="2">
    <source>
        <dbReference type="EMBL" id="GAA0954879.1"/>
    </source>
</evidence>
<keyword evidence="1" id="KW-0472">Membrane</keyword>
<proteinExistence type="predicted"/>
<dbReference type="InterPro" id="IPR013879">
    <property type="entry name" value="DUF1761"/>
</dbReference>
<reference evidence="2 3" key="1">
    <citation type="journal article" date="2019" name="Int. J. Syst. Evol. Microbiol.">
        <title>The Global Catalogue of Microorganisms (GCM) 10K type strain sequencing project: providing services to taxonomists for standard genome sequencing and annotation.</title>
        <authorList>
            <consortium name="The Broad Institute Genomics Platform"/>
            <consortium name="The Broad Institute Genome Sequencing Center for Infectious Disease"/>
            <person name="Wu L."/>
            <person name="Ma J."/>
        </authorList>
    </citation>
    <scope>NUCLEOTIDE SEQUENCE [LARGE SCALE GENOMIC DNA]</scope>
    <source>
        <strain evidence="2 3">JCM 10977</strain>
    </source>
</reference>
<sequence>MKLVLAVAVSAVAVFVVSSVWYVAFAKARSALLNVPSADEKPSPGKVVLELGRSALVAAVIAGLAAHLELTGVGPALLLGLVLFAGFPFVLLTGSVIWDGVNPKLAAIHGGDWLLKLLVISLIVGLFR</sequence>
<gene>
    <name evidence="2" type="ORF">GCM10009554_61390</name>
</gene>
<evidence type="ECO:0000256" key="1">
    <source>
        <dbReference type="SAM" id="Phobius"/>
    </source>
</evidence>
<dbReference type="EMBL" id="BAAAHK010000017">
    <property type="protein sequence ID" value="GAA0954879.1"/>
    <property type="molecule type" value="Genomic_DNA"/>
</dbReference>
<comment type="caution">
    <text evidence="2">The sequence shown here is derived from an EMBL/GenBank/DDBJ whole genome shotgun (WGS) entry which is preliminary data.</text>
</comment>
<accession>A0ABN1RCF5</accession>